<feature type="compositionally biased region" description="Basic and acidic residues" evidence="1">
    <location>
        <begin position="20"/>
        <end position="36"/>
    </location>
</feature>
<organism evidence="2 3">
    <name type="scientific">Klebsiella pneumoniae</name>
    <dbReference type="NCBI Taxonomy" id="573"/>
    <lineage>
        <taxon>Bacteria</taxon>
        <taxon>Pseudomonadati</taxon>
        <taxon>Pseudomonadota</taxon>
        <taxon>Gammaproteobacteria</taxon>
        <taxon>Enterobacterales</taxon>
        <taxon>Enterobacteriaceae</taxon>
        <taxon>Klebsiella/Raoultella group</taxon>
        <taxon>Klebsiella</taxon>
        <taxon>Klebsiella pneumoniae complex</taxon>
    </lineage>
</organism>
<feature type="region of interest" description="Disordered" evidence="1">
    <location>
        <begin position="246"/>
        <end position="281"/>
    </location>
</feature>
<dbReference type="Proteomes" id="UP000255192">
    <property type="component" value="Unassembled WGS sequence"/>
</dbReference>
<evidence type="ECO:0000313" key="2">
    <source>
        <dbReference type="EMBL" id="STU76728.1"/>
    </source>
</evidence>
<dbReference type="EMBL" id="UGMD01000002">
    <property type="protein sequence ID" value="STU76728.1"/>
    <property type="molecule type" value="Genomic_DNA"/>
</dbReference>
<sequence length="281" mass="30650">MVSGQSPGAGQPGDAAADDGDVHERTILRNSRRWDTRWQTGQQPQGQAETGGEGDVVFALRQTVADRRHRPIHAHPAGHGEVVLARQRGVDEARRDHRDGHPFRLPVQTQAIGKPAQRRLGGAIGFRAREGQPVRHGADQHHPIACLQLRLQRCQAVHRPEEVGGHHPLHEGGIHLSVVEVFAGPGAENDQVGKTARQRLATGVPVCHIEQAYADVGAELLERCQARRIAPAGDDQMAIRREGFRQAGADPGAGAGDEHRHHERTLRFTPRTAQPSRGRCS</sequence>
<name>A0A377ZQQ4_KLEPN</name>
<protein>
    <submittedName>
        <fullName evidence="2">Uncharacterized protein</fullName>
    </submittedName>
</protein>
<feature type="compositionally biased region" description="Low complexity" evidence="1">
    <location>
        <begin position="1"/>
        <end position="15"/>
    </location>
</feature>
<dbReference type="AlphaFoldDB" id="A0A377ZQQ4"/>
<evidence type="ECO:0000313" key="3">
    <source>
        <dbReference type="Proteomes" id="UP000255192"/>
    </source>
</evidence>
<feature type="compositionally biased region" description="Polar residues" evidence="1">
    <location>
        <begin position="37"/>
        <end position="48"/>
    </location>
</feature>
<reference evidence="2 3" key="1">
    <citation type="submission" date="2018-06" db="EMBL/GenBank/DDBJ databases">
        <authorList>
            <consortium name="Pathogen Informatics"/>
            <person name="Doyle S."/>
        </authorList>
    </citation>
    <scope>NUCLEOTIDE SEQUENCE [LARGE SCALE GENOMIC DNA]</scope>
    <source>
        <strain evidence="2 3">NCTC204</strain>
    </source>
</reference>
<proteinExistence type="predicted"/>
<gene>
    <name evidence="2" type="ORF">NCTC204_01102</name>
</gene>
<feature type="region of interest" description="Disordered" evidence="1">
    <location>
        <begin position="1"/>
        <end position="53"/>
    </location>
</feature>
<evidence type="ECO:0000256" key="1">
    <source>
        <dbReference type="SAM" id="MobiDB-lite"/>
    </source>
</evidence>
<accession>A0A377ZQQ4</accession>